<keyword evidence="2" id="KW-1133">Transmembrane helix</keyword>
<protein>
    <submittedName>
        <fullName evidence="3">Uncharacterized protein</fullName>
    </submittedName>
</protein>
<comment type="caution">
    <text evidence="3">The sequence shown here is derived from an EMBL/GenBank/DDBJ whole genome shotgun (WGS) entry which is preliminary data.</text>
</comment>
<sequence length="136" mass="15190">MLIIIFSLEHNEFLIIDGPERGLNLIIILFWSTTFFFSTSIFFFSTLTFILRQAPPPAQSLTLFPISYFAASLQSIVTRWSLSRRRVSSFSTSRLLQRLQFGGSSSSIVLSSVPSPPCQPSANQTRGLSNLDGTYS</sequence>
<feature type="transmembrane region" description="Helical" evidence="2">
    <location>
        <begin position="25"/>
        <end position="51"/>
    </location>
</feature>
<keyword evidence="2" id="KW-0472">Membrane</keyword>
<feature type="compositionally biased region" description="Polar residues" evidence="1">
    <location>
        <begin position="120"/>
        <end position="136"/>
    </location>
</feature>
<feature type="region of interest" description="Disordered" evidence="1">
    <location>
        <begin position="112"/>
        <end position="136"/>
    </location>
</feature>
<keyword evidence="2" id="KW-0812">Transmembrane</keyword>
<dbReference type="AlphaFoldDB" id="A0A8S9NTY8"/>
<evidence type="ECO:0000256" key="1">
    <source>
        <dbReference type="SAM" id="MobiDB-lite"/>
    </source>
</evidence>
<feature type="transmembrane region" description="Helical" evidence="2">
    <location>
        <begin position="63"/>
        <end position="82"/>
    </location>
</feature>
<dbReference type="EMBL" id="QGKX02001621">
    <property type="protein sequence ID" value="KAF3504563.1"/>
    <property type="molecule type" value="Genomic_DNA"/>
</dbReference>
<name>A0A8S9NTY8_BRACR</name>
<evidence type="ECO:0000256" key="2">
    <source>
        <dbReference type="SAM" id="Phobius"/>
    </source>
</evidence>
<evidence type="ECO:0000313" key="3">
    <source>
        <dbReference type="EMBL" id="KAF3504563.1"/>
    </source>
</evidence>
<organism evidence="3 4">
    <name type="scientific">Brassica cretica</name>
    <name type="common">Mustard</name>
    <dbReference type="NCBI Taxonomy" id="69181"/>
    <lineage>
        <taxon>Eukaryota</taxon>
        <taxon>Viridiplantae</taxon>
        <taxon>Streptophyta</taxon>
        <taxon>Embryophyta</taxon>
        <taxon>Tracheophyta</taxon>
        <taxon>Spermatophyta</taxon>
        <taxon>Magnoliopsida</taxon>
        <taxon>eudicotyledons</taxon>
        <taxon>Gunneridae</taxon>
        <taxon>Pentapetalae</taxon>
        <taxon>rosids</taxon>
        <taxon>malvids</taxon>
        <taxon>Brassicales</taxon>
        <taxon>Brassicaceae</taxon>
        <taxon>Brassiceae</taxon>
        <taxon>Brassica</taxon>
    </lineage>
</organism>
<dbReference type="Proteomes" id="UP000712600">
    <property type="component" value="Unassembled WGS sequence"/>
</dbReference>
<evidence type="ECO:0000313" key="4">
    <source>
        <dbReference type="Proteomes" id="UP000712600"/>
    </source>
</evidence>
<gene>
    <name evidence="3" type="ORF">F2Q69_00044526</name>
</gene>
<accession>A0A8S9NTY8</accession>
<proteinExistence type="predicted"/>
<reference evidence="3" key="1">
    <citation type="submission" date="2019-12" db="EMBL/GenBank/DDBJ databases">
        <title>Genome sequencing and annotation of Brassica cretica.</title>
        <authorList>
            <person name="Studholme D.J."/>
            <person name="Sarris P."/>
        </authorList>
    </citation>
    <scope>NUCLEOTIDE SEQUENCE</scope>
    <source>
        <strain evidence="3">PFS-109/04</strain>
        <tissue evidence="3">Leaf</tissue>
    </source>
</reference>